<proteinExistence type="predicted"/>
<protein>
    <submittedName>
        <fullName evidence="2">TKL protein kinase</fullName>
    </submittedName>
</protein>
<feature type="signal peptide" evidence="1">
    <location>
        <begin position="1"/>
        <end position="21"/>
    </location>
</feature>
<comment type="caution">
    <text evidence="2">The sequence shown here is derived from an EMBL/GenBank/DDBJ whole genome shotgun (WGS) entry which is preliminary data.</text>
</comment>
<keyword evidence="1" id="KW-0732">Signal</keyword>
<evidence type="ECO:0000256" key="1">
    <source>
        <dbReference type="SAM" id="SignalP"/>
    </source>
</evidence>
<feature type="non-terminal residue" evidence="2">
    <location>
        <position position="229"/>
    </location>
</feature>
<evidence type="ECO:0000313" key="3">
    <source>
        <dbReference type="Proteomes" id="UP000237271"/>
    </source>
</evidence>
<dbReference type="Proteomes" id="UP000237271">
    <property type="component" value="Unassembled WGS sequence"/>
</dbReference>
<reference evidence="2 3" key="1">
    <citation type="journal article" date="2017" name="Genome Biol. Evol.">
        <title>Phytophthora megakarya and P. palmivora, closely related causal agents of cacao black pod rot, underwent increases in genome sizes and gene numbers by different mechanisms.</title>
        <authorList>
            <person name="Ali S.S."/>
            <person name="Shao J."/>
            <person name="Lary D.J."/>
            <person name="Kronmiller B."/>
            <person name="Shen D."/>
            <person name="Strem M.D."/>
            <person name="Amoako-Attah I."/>
            <person name="Akrofi A.Y."/>
            <person name="Begoude B.A."/>
            <person name="Ten Hoopen G.M."/>
            <person name="Coulibaly K."/>
            <person name="Kebe B.I."/>
            <person name="Melnick R.L."/>
            <person name="Guiltinan M.J."/>
            <person name="Tyler B.M."/>
            <person name="Meinhardt L.W."/>
            <person name="Bailey B.A."/>
        </authorList>
    </citation>
    <scope>NUCLEOTIDE SEQUENCE [LARGE SCALE GENOMIC DNA]</scope>
    <source>
        <strain evidence="3">sbr112.9</strain>
    </source>
</reference>
<keyword evidence="2" id="KW-0418">Kinase</keyword>
<keyword evidence="2" id="KW-0808">Transferase</keyword>
<feature type="chain" id="PRO_5015196785" evidence="1">
    <location>
        <begin position="22"/>
        <end position="229"/>
    </location>
</feature>
<dbReference type="OrthoDB" id="127866at2759"/>
<dbReference type="GO" id="GO:0016301">
    <property type="term" value="F:kinase activity"/>
    <property type="evidence" value="ECO:0007669"/>
    <property type="project" value="UniProtKB-KW"/>
</dbReference>
<name>A0A2P4Y8T6_9STRA</name>
<dbReference type="AlphaFoldDB" id="A0A2P4Y8T6"/>
<accession>A0A2P4Y8T6</accession>
<organism evidence="2 3">
    <name type="scientific">Phytophthora palmivora</name>
    <dbReference type="NCBI Taxonomy" id="4796"/>
    <lineage>
        <taxon>Eukaryota</taxon>
        <taxon>Sar</taxon>
        <taxon>Stramenopiles</taxon>
        <taxon>Oomycota</taxon>
        <taxon>Peronosporomycetes</taxon>
        <taxon>Peronosporales</taxon>
        <taxon>Peronosporaceae</taxon>
        <taxon>Phytophthora</taxon>
    </lineage>
</organism>
<dbReference type="EMBL" id="NCKW01004908">
    <property type="protein sequence ID" value="POM74231.1"/>
    <property type="molecule type" value="Genomic_DNA"/>
</dbReference>
<evidence type="ECO:0000313" key="2">
    <source>
        <dbReference type="EMBL" id="POM74231.1"/>
    </source>
</evidence>
<sequence>MNMRLILQILLLMMSIEPSAALTFAVYALYTGSTCNGTPYAAYAFDEECTDGEELMSCSAYDESVGAENVGQWEVTCATDYIAKMREFFSNSHYILEVAFNDTSCSIFYAAYGVPASGNCEGSLNSTSEFYIIGSLNASGTTSIQYFNDSQCSDDSLYAMDSVDSTSLEHHTCNDGFIWSKDKHGGHYTTTLDASSLEAALSGQTGLWNDDVITAKRIPRDKVKIKKLI</sequence>
<gene>
    <name evidence="2" type="ORF">PHPALM_8843</name>
</gene>
<keyword evidence="3" id="KW-1185">Reference proteome</keyword>